<keyword evidence="1" id="KW-0812">Transmembrane</keyword>
<dbReference type="AlphaFoldDB" id="A0A8J3QZM9"/>
<organism evidence="2 3">
    <name type="scientific">Rugosimonospora africana</name>
    <dbReference type="NCBI Taxonomy" id="556532"/>
    <lineage>
        <taxon>Bacteria</taxon>
        <taxon>Bacillati</taxon>
        <taxon>Actinomycetota</taxon>
        <taxon>Actinomycetes</taxon>
        <taxon>Micromonosporales</taxon>
        <taxon>Micromonosporaceae</taxon>
        <taxon>Rugosimonospora</taxon>
    </lineage>
</organism>
<accession>A0A8J3QZM9</accession>
<dbReference type="Proteomes" id="UP000642748">
    <property type="component" value="Unassembled WGS sequence"/>
</dbReference>
<name>A0A8J3QZM9_9ACTN</name>
<comment type="caution">
    <text evidence="2">The sequence shown here is derived from an EMBL/GenBank/DDBJ whole genome shotgun (WGS) entry which is preliminary data.</text>
</comment>
<sequence length="54" mass="5443">MATDPDLDEADPGAPRRLSWGCLGAMIVGGIGLIVVVVIAAKLAGTAFAGVHIR</sequence>
<feature type="transmembrane region" description="Helical" evidence="1">
    <location>
        <begin position="18"/>
        <end position="44"/>
    </location>
</feature>
<reference evidence="2" key="1">
    <citation type="submission" date="2021-01" db="EMBL/GenBank/DDBJ databases">
        <title>Whole genome shotgun sequence of Rugosimonospora africana NBRC 104875.</title>
        <authorList>
            <person name="Komaki H."/>
            <person name="Tamura T."/>
        </authorList>
    </citation>
    <scope>NUCLEOTIDE SEQUENCE</scope>
    <source>
        <strain evidence="2">NBRC 104875</strain>
    </source>
</reference>
<dbReference type="EMBL" id="BONZ01000070">
    <property type="protein sequence ID" value="GIH18680.1"/>
    <property type="molecule type" value="Genomic_DNA"/>
</dbReference>
<gene>
    <name evidence="2" type="ORF">Raf01_68520</name>
</gene>
<dbReference type="RefSeq" id="WP_203922182.1">
    <property type="nucleotide sequence ID" value="NZ_BONZ01000070.1"/>
</dbReference>
<proteinExistence type="predicted"/>
<evidence type="ECO:0000313" key="3">
    <source>
        <dbReference type="Proteomes" id="UP000642748"/>
    </source>
</evidence>
<keyword evidence="1" id="KW-1133">Transmembrane helix</keyword>
<keyword evidence="1" id="KW-0472">Membrane</keyword>
<keyword evidence="3" id="KW-1185">Reference proteome</keyword>
<evidence type="ECO:0000256" key="1">
    <source>
        <dbReference type="SAM" id="Phobius"/>
    </source>
</evidence>
<protein>
    <submittedName>
        <fullName evidence="2">Uncharacterized protein</fullName>
    </submittedName>
</protein>
<evidence type="ECO:0000313" key="2">
    <source>
        <dbReference type="EMBL" id="GIH18680.1"/>
    </source>
</evidence>